<dbReference type="RefSeq" id="XP_009848517.1">
    <property type="nucleotide sequence ID" value="XM_009850215.1"/>
</dbReference>
<protein>
    <recommendedName>
        <fullName evidence="6">Profilin</fullName>
    </recommendedName>
</protein>
<reference evidence="8" key="1">
    <citation type="journal article" date="2011" name="Genetics">
        <title>Massive changes in genome architecture accompany the transition to self-fertility in the filamentous fungus Neurospora tetrasperma.</title>
        <authorList>
            <person name="Ellison C.E."/>
            <person name="Stajich J.E."/>
            <person name="Jacobson D.J."/>
            <person name="Natvig D.O."/>
            <person name="Lapidus A."/>
            <person name="Foster B."/>
            <person name="Aerts A."/>
            <person name="Riley R."/>
            <person name="Lindquist E.A."/>
            <person name="Grigoriev I.V."/>
            <person name="Taylor J.W."/>
        </authorList>
    </citation>
    <scope>NUCLEOTIDE SEQUENCE [LARGE SCALE GENOMIC DNA]</scope>
    <source>
        <strain evidence="8">FGSC 2508 / P0657</strain>
    </source>
</reference>
<dbReference type="SMART" id="SM00392">
    <property type="entry name" value="PROF"/>
    <property type="match status" value="1"/>
</dbReference>
<dbReference type="Proteomes" id="UP000008065">
    <property type="component" value="Unassembled WGS sequence"/>
</dbReference>
<dbReference type="InterPro" id="IPR005455">
    <property type="entry name" value="PFN_euk"/>
</dbReference>
<dbReference type="Pfam" id="PF00235">
    <property type="entry name" value="Profilin"/>
    <property type="match status" value="1"/>
</dbReference>
<dbReference type="GeneID" id="20826483"/>
<dbReference type="Gene3D" id="3.30.450.30">
    <property type="entry name" value="Dynein light chain 2a, cytoplasmic"/>
    <property type="match status" value="1"/>
</dbReference>
<dbReference type="GO" id="GO:0005856">
    <property type="term" value="C:cytoskeleton"/>
    <property type="evidence" value="ECO:0007669"/>
    <property type="project" value="UniProtKB-SubCell"/>
</dbReference>
<dbReference type="OrthoDB" id="421374at2759"/>
<organism evidence="7 8">
    <name type="scientific">Neurospora tetrasperma (strain FGSC 2508 / ATCC MYA-4615 / P0657)</name>
    <dbReference type="NCBI Taxonomy" id="510951"/>
    <lineage>
        <taxon>Eukaryota</taxon>
        <taxon>Fungi</taxon>
        <taxon>Dikarya</taxon>
        <taxon>Ascomycota</taxon>
        <taxon>Pezizomycotina</taxon>
        <taxon>Sordariomycetes</taxon>
        <taxon>Sordariomycetidae</taxon>
        <taxon>Sordariales</taxon>
        <taxon>Sordariaceae</taxon>
        <taxon>Neurospora</taxon>
    </lineage>
</organism>
<dbReference type="GO" id="GO:0005938">
    <property type="term" value="C:cell cortex"/>
    <property type="evidence" value="ECO:0007669"/>
    <property type="project" value="TreeGrafter"/>
</dbReference>
<comment type="subcellular location">
    <subcellularLocation>
        <location evidence="1">Cytoplasm</location>
        <location evidence="1">Cytoskeleton</location>
    </subcellularLocation>
</comment>
<comment type="similarity">
    <text evidence="2 6">Belongs to the profilin family.</text>
</comment>
<evidence type="ECO:0000256" key="4">
    <source>
        <dbReference type="ARBA" id="ARBA00023203"/>
    </source>
</evidence>
<dbReference type="PRINTS" id="PR00392">
    <property type="entry name" value="PROFILIN"/>
</dbReference>
<dbReference type="KEGG" id="nte:NEUTE1DRAFT144645"/>
<dbReference type="GO" id="GO:0003785">
    <property type="term" value="F:actin monomer binding"/>
    <property type="evidence" value="ECO:0007669"/>
    <property type="project" value="TreeGrafter"/>
</dbReference>
<dbReference type="InterPro" id="IPR036140">
    <property type="entry name" value="PFN_sf"/>
</dbReference>
<dbReference type="EMBL" id="GL891302">
    <property type="protein sequence ID" value="EGO61466.1"/>
    <property type="molecule type" value="Genomic_DNA"/>
</dbReference>
<accession>F8MDH5</accession>
<dbReference type="CDD" id="cd00148">
    <property type="entry name" value="PROF"/>
    <property type="match status" value="1"/>
</dbReference>
<evidence type="ECO:0000256" key="6">
    <source>
        <dbReference type="RuleBase" id="RU003909"/>
    </source>
</evidence>
<evidence type="ECO:0000313" key="7">
    <source>
        <dbReference type="EMBL" id="EGO61466.1"/>
    </source>
</evidence>
<dbReference type="VEuPathDB" id="FungiDB:NEUTE1DRAFT_144645"/>
<dbReference type="PANTHER" id="PTHR11604">
    <property type="entry name" value="PROFILIN"/>
    <property type="match status" value="1"/>
</dbReference>
<evidence type="ECO:0000313" key="8">
    <source>
        <dbReference type="Proteomes" id="UP000008065"/>
    </source>
</evidence>
<evidence type="ECO:0000256" key="5">
    <source>
        <dbReference type="ARBA" id="ARBA00023212"/>
    </source>
</evidence>
<keyword evidence="3" id="KW-0963">Cytoplasm</keyword>
<keyword evidence="4 6" id="KW-0009">Actin-binding</keyword>
<evidence type="ECO:0000256" key="1">
    <source>
        <dbReference type="ARBA" id="ARBA00004245"/>
    </source>
</evidence>
<keyword evidence="8" id="KW-1185">Reference proteome</keyword>
<name>F8MDH5_NEUT8</name>
<gene>
    <name evidence="7" type="ORF">NEUTE1DRAFT_144645</name>
</gene>
<sequence>MSLISSGHVDQAAIISAAGDSTWAVSPGFTVSADEMKSIAALFTLADACSLHVGGQRYIVFRGEDRSVYGRQGKTGIVIAKTKQAILIAHHDENTQAGNAAATVEALADYLVELDY</sequence>
<dbReference type="AlphaFoldDB" id="F8MDH5"/>
<dbReference type="InterPro" id="IPR048278">
    <property type="entry name" value="PFN"/>
</dbReference>
<dbReference type="PRINTS" id="PR01640">
    <property type="entry name" value="PROFILINPLNT"/>
</dbReference>
<evidence type="ECO:0000256" key="3">
    <source>
        <dbReference type="ARBA" id="ARBA00022490"/>
    </source>
</evidence>
<dbReference type="SUPFAM" id="SSF55770">
    <property type="entry name" value="Profilin (actin-binding protein)"/>
    <property type="match status" value="1"/>
</dbReference>
<proteinExistence type="inferred from homology"/>
<dbReference type="PANTHER" id="PTHR11604:SF0">
    <property type="entry name" value="PROFILIN"/>
    <property type="match status" value="1"/>
</dbReference>
<dbReference type="HOGENOM" id="CLU_120772_1_1_1"/>
<keyword evidence="5" id="KW-0206">Cytoskeleton</keyword>
<evidence type="ECO:0000256" key="2">
    <source>
        <dbReference type="ARBA" id="ARBA00010058"/>
    </source>
</evidence>